<evidence type="ECO:0008006" key="4">
    <source>
        <dbReference type="Google" id="ProtNLM"/>
    </source>
</evidence>
<dbReference type="AlphaFoldDB" id="A0A1J0EN85"/>
<reference evidence="1" key="2">
    <citation type="journal article" date="2018" name="Genomics">
        <title>Complete genome sequence of Pseudomonas frederiksbergensis ERDD5:01 revealed genetic bases for survivability at high altitude ecosystem and bioprospection potential.</title>
        <authorList>
            <person name="Kumar R."/>
            <person name="Acharya V."/>
            <person name="Mukhia S."/>
            <person name="Singh D."/>
            <person name="Kumar S."/>
        </authorList>
    </citation>
    <scope>NUCLEOTIDE SEQUENCE</scope>
    <source>
        <strain evidence="1">ERDD5:01</strain>
        <plasmid evidence="2">unnamed1</plasmid>
    </source>
</reference>
<keyword evidence="2" id="KW-0614">Plasmid</keyword>
<dbReference type="OrthoDB" id="9012334at2"/>
<dbReference type="RefSeq" id="WP_071553200.1">
    <property type="nucleotide sequence ID" value="NZ_CP017886.1"/>
</dbReference>
<evidence type="ECO:0000313" key="1">
    <source>
        <dbReference type="EMBL" id="APC17379.1"/>
    </source>
</evidence>
<protein>
    <recommendedName>
        <fullName evidence="4">DUF1795 domain-containing protein</fullName>
    </recommendedName>
</protein>
<dbReference type="SUPFAM" id="SSF55724">
    <property type="entry name" value="Mog1p/PsbP-like"/>
    <property type="match status" value="1"/>
</dbReference>
<accession>A0A1J0EN85</accession>
<evidence type="ECO:0000313" key="2">
    <source>
        <dbReference type="EMBL" id="APC19414.1"/>
    </source>
</evidence>
<gene>
    <name evidence="1" type="ORF">BLL42_17140</name>
    <name evidence="2" type="ORF">BLL42_27130</name>
</gene>
<dbReference type="Pfam" id="PF08786">
    <property type="entry name" value="DcrB"/>
    <property type="match status" value="1"/>
</dbReference>
<dbReference type="InterPro" id="IPR014894">
    <property type="entry name" value="DcrB/EagT6"/>
</dbReference>
<dbReference type="Gene3D" id="3.40.1000.10">
    <property type="entry name" value="Mog1/PsbP, alpha/beta/alpha sandwich"/>
    <property type="match status" value="1"/>
</dbReference>
<proteinExistence type="predicted"/>
<organism evidence="1 3">
    <name type="scientific">Pseudomonas frederiksbergensis</name>
    <dbReference type="NCBI Taxonomy" id="104087"/>
    <lineage>
        <taxon>Bacteria</taxon>
        <taxon>Pseudomonadati</taxon>
        <taxon>Pseudomonadota</taxon>
        <taxon>Gammaproteobacteria</taxon>
        <taxon>Pseudomonadales</taxon>
        <taxon>Pseudomonadaceae</taxon>
        <taxon>Pseudomonas</taxon>
    </lineage>
</organism>
<dbReference type="InterPro" id="IPR016123">
    <property type="entry name" value="Mog1/PsbP_a/b/a-sand"/>
</dbReference>
<dbReference type="EMBL" id="CP017887">
    <property type="protein sequence ID" value="APC19414.1"/>
    <property type="molecule type" value="Genomic_DNA"/>
</dbReference>
<dbReference type="EMBL" id="CP017886">
    <property type="protein sequence ID" value="APC17379.1"/>
    <property type="molecule type" value="Genomic_DNA"/>
</dbReference>
<sequence length="149" mass="16595">MEYLIQEGKLTLPTGFQDRSVNMFVPGITLPAPFSLTLSRDNTLPSEALPDYVERQVSLIAAKLRKYQRQSTTPVELSAQSPIPGLQVDAHYQSDGRPVYQRQAAFIVAPDRALIFTATSQVPFDDQLNQLWTNVLASFQQHPPVTAIP</sequence>
<dbReference type="Proteomes" id="UP000182567">
    <property type="component" value="Plasmid unnamed1"/>
</dbReference>
<name>A0A1J0EN85_9PSED</name>
<evidence type="ECO:0000313" key="3">
    <source>
        <dbReference type="Proteomes" id="UP000182567"/>
    </source>
</evidence>
<dbReference type="Proteomes" id="UP000182567">
    <property type="component" value="Chromosome"/>
</dbReference>
<dbReference type="GeneID" id="46911965"/>
<geneLocation type="plasmid" evidence="2">
    <name>unnamed1</name>
</geneLocation>
<reference evidence="3" key="1">
    <citation type="submission" date="2016-10" db="EMBL/GenBank/DDBJ databases">
        <title>Pseudomonas frederiksbergensis ERGS4:02 complete genome.</title>
        <authorList>
            <person name="Kumar R."/>
            <person name="Acharya V."/>
            <person name="Singh D."/>
        </authorList>
    </citation>
    <scope>NUCLEOTIDE SEQUENCE [LARGE SCALE GENOMIC DNA]</scope>
    <source>
        <strain evidence="3">ERGS4:02</strain>
        <plasmid evidence="3">Plasmid unnamed1</plasmid>
    </source>
</reference>